<dbReference type="HOGENOM" id="CLU_1177247_0_0_1"/>
<proteinExistence type="predicted"/>
<dbReference type="Proteomes" id="UP000013827">
    <property type="component" value="Unassembled WGS sequence"/>
</dbReference>
<reference evidence="3" key="1">
    <citation type="journal article" date="2013" name="Nature">
        <title>Pan genome of the phytoplankton Emiliania underpins its global distribution.</title>
        <authorList>
            <person name="Read B.A."/>
            <person name="Kegel J."/>
            <person name="Klute M.J."/>
            <person name="Kuo A."/>
            <person name="Lefebvre S.C."/>
            <person name="Maumus F."/>
            <person name="Mayer C."/>
            <person name="Miller J."/>
            <person name="Monier A."/>
            <person name="Salamov A."/>
            <person name="Young J."/>
            <person name="Aguilar M."/>
            <person name="Claverie J.M."/>
            <person name="Frickenhaus S."/>
            <person name="Gonzalez K."/>
            <person name="Herman E.K."/>
            <person name="Lin Y.C."/>
            <person name="Napier J."/>
            <person name="Ogata H."/>
            <person name="Sarno A.F."/>
            <person name="Shmutz J."/>
            <person name="Schroeder D."/>
            <person name="de Vargas C."/>
            <person name="Verret F."/>
            <person name="von Dassow P."/>
            <person name="Valentin K."/>
            <person name="Van de Peer Y."/>
            <person name="Wheeler G."/>
            <person name="Dacks J.B."/>
            <person name="Delwiche C.F."/>
            <person name="Dyhrman S.T."/>
            <person name="Glockner G."/>
            <person name="John U."/>
            <person name="Richards T."/>
            <person name="Worden A.Z."/>
            <person name="Zhang X."/>
            <person name="Grigoriev I.V."/>
            <person name="Allen A.E."/>
            <person name="Bidle K."/>
            <person name="Borodovsky M."/>
            <person name="Bowler C."/>
            <person name="Brownlee C."/>
            <person name="Cock J.M."/>
            <person name="Elias M."/>
            <person name="Gladyshev V.N."/>
            <person name="Groth M."/>
            <person name="Guda C."/>
            <person name="Hadaegh A."/>
            <person name="Iglesias-Rodriguez M.D."/>
            <person name="Jenkins J."/>
            <person name="Jones B.M."/>
            <person name="Lawson T."/>
            <person name="Leese F."/>
            <person name="Lindquist E."/>
            <person name="Lobanov A."/>
            <person name="Lomsadze A."/>
            <person name="Malik S.B."/>
            <person name="Marsh M.E."/>
            <person name="Mackinder L."/>
            <person name="Mock T."/>
            <person name="Mueller-Roeber B."/>
            <person name="Pagarete A."/>
            <person name="Parker M."/>
            <person name="Probert I."/>
            <person name="Quesneville H."/>
            <person name="Raines C."/>
            <person name="Rensing S.A."/>
            <person name="Riano-Pachon D.M."/>
            <person name="Richier S."/>
            <person name="Rokitta S."/>
            <person name="Shiraiwa Y."/>
            <person name="Soanes D.M."/>
            <person name="van der Giezen M."/>
            <person name="Wahlund T.M."/>
            <person name="Williams B."/>
            <person name="Wilson W."/>
            <person name="Wolfe G."/>
            <person name="Wurch L.L."/>
        </authorList>
    </citation>
    <scope>NUCLEOTIDE SEQUENCE</scope>
</reference>
<reference evidence="2" key="2">
    <citation type="submission" date="2024-10" db="UniProtKB">
        <authorList>
            <consortium name="EnsemblProtists"/>
        </authorList>
    </citation>
    <scope>IDENTIFICATION</scope>
</reference>
<dbReference type="EnsemblProtists" id="EOD21798">
    <property type="protein sequence ID" value="EOD21798"/>
    <property type="gene ID" value="EMIHUDRAFT_240889"/>
</dbReference>
<evidence type="ECO:0000313" key="3">
    <source>
        <dbReference type="Proteomes" id="UP000013827"/>
    </source>
</evidence>
<accession>A0A0D3JE63</accession>
<evidence type="ECO:0000313" key="2">
    <source>
        <dbReference type="EnsemblProtists" id="EOD21798"/>
    </source>
</evidence>
<dbReference type="PaxDb" id="2903-EOD21798"/>
<feature type="region of interest" description="Disordered" evidence="1">
    <location>
        <begin position="133"/>
        <end position="199"/>
    </location>
</feature>
<sequence length="217" mass="23706">MVRAGAARREIRQAKRAIARAESGKKKGKRIAKADVPRRTAKRGATGLRAPPLPEKQAAAKKRPEAEPEPVDEMEPRFTDAEKKLRALEKKLRAVKAIRALVARGVETDAQQQSKLRSEKALLAQLESIRAEAARGAAAAAAAEEEEPPDAPGATGDDEDMSGLSKLEQRRRLKKRKHLDKVRARQESLLQREARDSEARAARIALAAAPAAKRGRS</sequence>
<feature type="region of interest" description="Disordered" evidence="1">
    <location>
        <begin position="1"/>
        <end position="78"/>
    </location>
</feature>
<dbReference type="AlphaFoldDB" id="A0A0D3JE63"/>
<dbReference type="KEGG" id="ehx:EMIHUDRAFT_240889"/>
<organism evidence="2 3">
    <name type="scientific">Emiliania huxleyi (strain CCMP1516)</name>
    <dbReference type="NCBI Taxonomy" id="280463"/>
    <lineage>
        <taxon>Eukaryota</taxon>
        <taxon>Haptista</taxon>
        <taxon>Haptophyta</taxon>
        <taxon>Prymnesiophyceae</taxon>
        <taxon>Isochrysidales</taxon>
        <taxon>Noelaerhabdaceae</taxon>
        <taxon>Emiliania</taxon>
    </lineage>
</organism>
<dbReference type="RefSeq" id="XP_005774227.1">
    <property type="nucleotide sequence ID" value="XM_005774170.1"/>
</dbReference>
<name>A0A0D3JE63_EMIH1</name>
<feature type="compositionally biased region" description="Basic residues" evidence="1">
    <location>
        <begin position="169"/>
        <end position="180"/>
    </location>
</feature>
<evidence type="ECO:0000256" key="1">
    <source>
        <dbReference type="SAM" id="MobiDB-lite"/>
    </source>
</evidence>
<protein>
    <submittedName>
        <fullName evidence="2">Uncharacterized protein</fullName>
    </submittedName>
</protein>
<keyword evidence="3" id="KW-1185">Reference proteome</keyword>
<dbReference type="GeneID" id="17267372"/>
<feature type="compositionally biased region" description="Basic and acidic residues" evidence="1">
    <location>
        <begin position="181"/>
        <end position="199"/>
    </location>
</feature>